<evidence type="ECO:0000256" key="5">
    <source>
        <dbReference type="ARBA" id="ARBA00022989"/>
    </source>
</evidence>
<dbReference type="CDD" id="cd04187">
    <property type="entry name" value="DPM1_like_bac"/>
    <property type="match status" value="1"/>
</dbReference>
<keyword evidence="6 8" id="KW-0472">Membrane</keyword>
<dbReference type="Pfam" id="PF00535">
    <property type="entry name" value="Glycos_transf_2"/>
    <property type="match status" value="1"/>
</dbReference>
<evidence type="ECO:0000256" key="4">
    <source>
        <dbReference type="ARBA" id="ARBA00022692"/>
    </source>
</evidence>
<evidence type="ECO:0000259" key="9">
    <source>
        <dbReference type="Pfam" id="PF00535"/>
    </source>
</evidence>
<keyword evidence="4 8" id="KW-0812">Transmembrane</keyword>
<evidence type="ECO:0000256" key="2">
    <source>
        <dbReference type="ARBA" id="ARBA00022676"/>
    </source>
</evidence>
<evidence type="ECO:0000313" key="10">
    <source>
        <dbReference type="EMBL" id="MCJ0766034.1"/>
    </source>
</evidence>
<dbReference type="PANTHER" id="PTHR48090">
    <property type="entry name" value="UNDECAPRENYL-PHOSPHATE 4-DEOXY-4-FORMAMIDO-L-ARABINOSE TRANSFERASE-RELATED"/>
    <property type="match status" value="1"/>
</dbReference>
<feature type="transmembrane region" description="Helical" evidence="8">
    <location>
        <begin position="269"/>
        <end position="294"/>
    </location>
</feature>
<sequence length="341" mass="36798">MTIRADATPSISCVMPAFNEARNLSRVVPETLAALAALSPRVELIVVDDGSRDDTAQVARALSQSHPQVVSLQLSRNFGKEAALTAGMEAAQGDVVILMDADGQHPLALLPDMLRTWRQGADVVYAVRSTRDDQSRLQAGLTGLFYKLVNWGNRVEIPAHAGDFRLMDRKVVAALNALPERNRFMKGLYAWVGFNSTAIDYEPLPRADGQTHYGLRGSFSLALTGMVAFSTAPLRLLTLLGLLLAFGALGYGAWVVGEYFIAGISVPGYATIVAGMMLLSGIQLLSIGVLAEYVGRIYEEVKRRPAYLVSQRSGLGLPPRARRGLDADDMALPSPQDSSLL</sequence>
<dbReference type="EMBL" id="JALGBI010000003">
    <property type="protein sequence ID" value="MCJ0766034.1"/>
    <property type="molecule type" value="Genomic_DNA"/>
</dbReference>
<evidence type="ECO:0000256" key="1">
    <source>
        <dbReference type="ARBA" id="ARBA00004141"/>
    </source>
</evidence>
<dbReference type="Proteomes" id="UP001139447">
    <property type="component" value="Unassembled WGS sequence"/>
</dbReference>
<keyword evidence="3" id="KW-0808">Transferase</keyword>
<dbReference type="AlphaFoldDB" id="A0A9X1W1E6"/>
<dbReference type="PANTHER" id="PTHR48090:SF1">
    <property type="entry name" value="PROPHAGE BACTOPRENOL GLUCOSYL TRANSFERASE HOMOLOG"/>
    <property type="match status" value="1"/>
</dbReference>
<protein>
    <submittedName>
        <fullName evidence="10">Glycosyltransferase family 2 protein</fullName>
    </submittedName>
</protein>
<proteinExistence type="predicted"/>
<gene>
    <name evidence="10" type="ORF">MMF98_22700</name>
</gene>
<keyword evidence="2" id="KW-0328">Glycosyltransferase</keyword>
<dbReference type="InterPro" id="IPR029044">
    <property type="entry name" value="Nucleotide-diphossugar_trans"/>
</dbReference>
<accession>A0A9X1W1E6</accession>
<evidence type="ECO:0000313" key="11">
    <source>
        <dbReference type="Proteomes" id="UP001139447"/>
    </source>
</evidence>
<dbReference type="GO" id="GO:0005886">
    <property type="term" value="C:plasma membrane"/>
    <property type="evidence" value="ECO:0007669"/>
    <property type="project" value="TreeGrafter"/>
</dbReference>
<dbReference type="GO" id="GO:0016757">
    <property type="term" value="F:glycosyltransferase activity"/>
    <property type="evidence" value="ECO:0007669"/>
    <property type="project" value="UniProtKB-KW"/>
</dbReference>
<feature type="transmembrane region" description="Helical" evidence="8">
    <location>
        <begin position="236"/>
        <end position="257"/>
    </location>
</feature>
<dbReference type="RefSeq" id="WP_243309609.1">
    <property type="nucleotide sequence ID" value="NZ_JALGBI010000003.1"/>
</dbReference>
<organism evidence="10 11">
    <name type="scientific">Variovorax terrae</name>
    <dbReference type="NCBI Taxonomy" id="2923278"/>
    <lineage>
        <taxon>Bacteria</taxon>
        <taxon>Pseudomonadati</taxon>
        <taxon>Pseudomonadota</taxon>
        <taxon>Betaproteobacteria</taxon>
        <taxon>Burkholderiales</taxon>
        <taxon>Comamonadaceae</taxon>
        <taxon>Variovorax</taxon>
    </lineage>
</organism>
<dbReference type="InterPro" id="IPR001173">
    <property type="entry name" value="Glyco_trans_2-like"/>
</dbReference>
<dbReference type="InterPro" id="IPR050256">
    <property type="entry name" value="Glycosyltransferase_2"/>
</dbReference>
<name>A0A9X1W1E6_9BURK</name>
<feature type="domain" description="Glycosyltransferase 2-like" evidence="9">
    <location>
        <begin position="12"/>
        <end position="172"/>
    </location>
</feature>
<keyword evidence="11" id="KW-1185">Reference proteome</keyword>
<feature type="region of interest" description="Disordered" evidence="7">
    <location>
        <begin position="319"/>
        <end position="341"/>
    </location>
</feature>
<evidence type="ECO:0000256" key="6">
    <source>
        <dbReference type="ARBA" id="ARBA00023136"/>
    </source>
</evidence>
<comment type="caution">
    <text evidence="10">The sequence shown here is derived from an EMBL/GenBank/DDBJ whole genome shotgun (WGS) entry which is preliminary data.</text>
</comment>
<comment type="subcellular location">
    <subcellularLocation>
        <location evidence="1">Membrane</location>
        <topology evidence="1">Multi-pass membrane protein</topology>
    </subcellularLocation>
</comment>
<dbReference type="SUPFAM" id="SSF53448">
    <property type="entry name" value="Nucleotide-diphospho-sugar transferases"/>
    <property type="match status" value="1"/>
</dbReference>
<evidence type="ECO:0000256" key="3">
    <source>
        <dbReference type="ARBA" id="ARBA00022679"/>
    </source>
</evidence>
<evidence type="ECO:0000256" key="8">
    <source>
        <dbReference type="SAM" id="Phobius"/>
    </source>
</evidence>
<reference evidence="10" key="1">
    <citation type="submission" date="2022-03" db="EMBL/GenBank/DDBJ databases">
        <authorList>
            <person name="Woo C.Y."/>
        </authorList>
    </citation>
    <scope>NUCLEOTIDE SEQUENCE</scope>
    <source>
        <strain evidence="10">CYS-02</strain>
    </source>
</reference>
<evidence type="ECO:0000256" key="7">
    <source>
        <dbReference type="SAM" id="MobiDB-lite"/>
    </source>
</evidence>
<dbReference type="Gene3D" id="3.90.550.10">
    <property type="entry name" value="Spore Coat Polysaccharide Biosynthesis Protein SpsA, Chain A"/>
    <property type="match status" value="1"/>
</dbReference>
<keyword evidence="5 8" id="KW-1133">Transmembrane helix</keyword>